<accession>A0AAN6I3A4</accession>
<comment type="caution">
    <text evidence="2">The sequence shown here is derived from an EMBL/GenBank/DDBJ whole genome shotgun (WGS) entry which is preliminary data.</text>
</comment>
<gene>
    <name evidence="2" type="ORF">KL933_000257</name>
</gene>
<dbReference type="EMBL" id="JAHLUH010000001">
    <property type="protein sequence ID" value="KAG7730462.1"/>
    <property type="molecule type" value="Genomic_DNA"/>
</dbReference>
<dbReference type="AlphaFoldDB" id="A0AAN6I3A4"/>
<evidence type="ECO:0000256" key="1">
    <source>
        <dbReference type="SAM" id="MobiDB-lite"/>
    </source>
</evidence>
<sequence length="310" mass="35684">MCNEFLSEQNKTGVQRGTHDRRAQSHTCGYSGRSDIACADEIGQSRGRGHRQRKGNHVEQRNEAGKSRLRGQRVCSEVRGQQREDLVRQRLSQKRDCAWNSQQRQVVPVRQRVPGKPVPALVSVDEHHVEHQEDEHEPEVDDGRDGGANVAKAEVVDQQPVDQNVDWRRDEEDQNAGLEDLLSLEVPFPVLEENIRRASQDQNPQKLLREPHHLCVVDEFAEHRAAVPPEKSGRNVQNERKQAAALCVDADLCVLAGSVRLRTQRIERRRYSLVNRQHDRARHGSHAHCCQFLLPQMPDEYHRHKREYLL</sequence>
<feature type="region of interest" description="Disordered" evidence="1">
    <location>
        <begin position="1"/>
        <end position="73"/>
    </location>
</feature>
<name>A0AAN6I3A4_9ASCO</name>
<reference evidence="2" key="1">
    <citation type="journal article" date="2021" name="G3 (Bethesda)">
        <title>Genomic diversity, chromosomal rearrangements, and interspecies hybridization in the ogataea polymorpha species complex.</title>
        <authorList>
            <person name="Hanson S.J."/>
            <person name="Cinneide E.O."/>
            <person name="Salzberg L.I."/>
            <person name="Wolfe K.H."/>
            <person name="McGowan J."/>
            <person name="Fitzpatrick D.A."/>
            <person name="Matlin K."/>
        </authorList>
    </citation>
    <scope>NUCLEOTIDE SEQUENCE</scope>
    <source>
        <strain evidence="2">83-405-1</strain>
    </source>
</reference>
<feature type="compositionally biased region" description="Polar residues" evidence="1">
    <location>
        <begin position="1"/>
        <end position="15"/>
    </location>
</feature>
<evidence type="ECO:0000313" key="3">
    <source>
        <dbReference type="Proteomes" id="UP000738402"/>
    </source>
</evidence>
<evidence type="ECO:0000313" key="2">
    <source>
        <dbReference type="EMBL" id="KAG7730462.1"/>
    </source>
</evidence>
<dbReference type="Proteomes" id="UP000738402">
    <property type="component" value="Unassembled WGS sequence"/>
</dbReference>
<organism evidence="2 3">
    <name type="scientific">Ogataea haglerorum</name>
    <dbReference type="NCBI Taxonomy" id="1937702"/>
    <lineage>
        <taxon>Eukaryota</taxon>
        <taxon>Fungi</taxon>
        <taxon>Dikarya</taxon>
        <taxon>Ascomycota</taxon>
        <taxon>Saccharomycotina</taxon>
        <taxon>Pichiomycetes</taxon>
        <taxon>Pichiales</taxon>
        <taxon>Pichiaceae</taxon>
        <taxon>Ogataea</taxon>
    </lineage>
</organism>
<proteinExistence type="predicted"/>
<feature type="compositionally biased region" description="Basic and acidic residues" evidence="1">
    <location>
        <begin position="56"/>
        <end position="66"/>
    </location>
</feature>
<protein>
    <submittedName>
        <fullName evidence="2">Uncharacterized protein</fullName>
    </submittedName>
</protein>